<dbReference type="EMBL" id="AYYC01000663">
    <property type="protein sequence ID" value="ETK04394.1"/>
    <property type="molecule type" value="Genomic_DNA"/>
</dbReference>
<reference evidence="1 2" key="1">
    <citation type="submission" date="2013-11" db="EMBL/GenBank/DDBJ databases">
        <title>Single cell genomics of uncultured Tannerella BU063 (oral taxon 286).</title>
        <authorList>
            <person name="Beall C.J."/>
            <person name="Campbell A.G."/>
            <person name="Griffen A.L."/>
            <person name="Podar M."/>
            <person name="Leys E.J."/>
        </authorList>
    </citation>
    <scope>NUCLEOTIDE SEQUENCE [LARGE SCALE GENOMIC DNA]</scope>
    <source>
        <strain evidence="1">Cell 5</strain>
    </source>
</reference>
<name>W2CAU9_9BACT</name>
<protein>
    <submittedName>
        <fullName evidence="1">Uncharacterized protein</fullName>
    </submittedName>
</protein>
<evidence type="ECO:0000313" key="1">
    <source>
        <dbReference type="EMBL" id="ETK04394.1"/>
    </source>
</evidence>
<sequence length="95" mass="10847">MTDAGSAFPPREMAYELQKVTSRGGKPFSNFKKPFSAAGNRFSTSKSHFPWREIVFQLQKVISRDGKPFPNFKKLFPAAGRNAFSLWLWVNIFSD</sequence>
<dbReference type="AlphaFoldDB" id="W2CAU9"/>
<accession>W2CAU9</accession>
<gene>
    <name evidence="1" type="ORF">T229_09275</name>
</gene>
<evidence type="ECO:0000313" key="2">
    <source>
        <dbReference type="Proteomes" id="UP000018872"/>
    </source>
</evidence>
<comment type="caution">
    <text evidence="1">The sequence shown here is derived from an EMBL/GenBank/DDBJ whole genome shotgun (WGS) entry which is preliminary data.</text>
</comment>
<dbReference type="Proteomes" id="UP000018872">
    <property type="component" value="Unassembled WGS sequence"/>
</dbReference>
<proteinExistence type="predicted"/>
<organism evidence="1 2">
    <name type="scientific">Tannerella sp. oral taxon BU063 isolate Cell 5</name>
    <dbReference type="NCBI Taxonomy" id="1410950"/>
    <lineage>
        <taxon>Bacteria</taxon>
        <taxon>Pseudomonadati</taxon>
        <taxon>Bacteroidota</taxon>
        <taxon>Bacteroidia</taxon>
        <taxon>Bacteroidales</taxon>
        <taxon>Tannerellaceae</taxon>
        <taxon>Tannerella</taxon>
    </lineage>
</organism>